<feature type="domain" description="RING-type" evidence="5">
    <location>
        <begin position="10"/>
        <end position="52"/>
    </location>
</feature>
<dbReference type="Gene3D" id="3.30.40.10">
    <property type="entry name" value="Zinc/RING finger domain, C3HC4 (zinc finger)"/>
    <property type="match status" value="1"/>
</dbReference>
<protein>
    <recommendedName>
        <fullName evidence="5">RING-type domain-containing protein</fullName>
    </recommendedName>
</protein>
<keyword evidence="7" id="KW-1185">Reference proteome</keyword>
<dbReference type="SMART" id="SM00184">
    <property type="entry name" value="RING"/>
    <property type="match status" value="1"/>
</dbReference>
<dbReference type="Proteomes" id="UP000807469">
    <property type="component" value="Unassembled WGS sequence"/>
</dbReference>
<reference evidence="6" key="1">
    <citation type="submission" date="2020-11" db="EMBL/GenBank/DDBJ databases">
        <authorList>
            <consortium name="DOE Joint Genome Institute"/>
            <person name="Ahrendt S."/>
            <person name="Riley R."/>
            <person name="Andreopoulos W."/>
            <person name="Labutti K."/>
            <person name="Pangilinan J."/>
            <person name="Ruiz-Duenas F.J."/>
            <person name="Barrasa J.M."/>
            <person name="Sanchez-Garcia M."/>
            <person name="Camarero S."/>
            <person name="Miyauchi S."/>
            <person name="Serrano A."/>
            <person name="Linde D."/>
            <person name="Babiker R."/>
            <person name="Drula E."/>
            <person name="Ayuso-Fernandez I."/>
            <person name="Pacheco R."/>
            <person name="Padilla G."/>
            <person name="Ferreira P."/>
            <person name="Barriuso J."/>
            <person name="Kellner H."/>
            <person name="Castanera R."/>
            <person name="Alfaro M."/>
            <person name="Ramirez L."/>
            <person name="Pisabarro A.G."/>
            <person name="Kuo A."/>
            <person name="Tritt A."/>
            <person name="Lipzen A."/>
            <person name="He G."/>
            <person name="Yan M."/>
            <person name="Ng V."/>
            <person name="Cullen D."/>
            <person name="Martin F."/>
            <person name="Rosso M.-N."/>
            <person name="Henrissat B."/>
            <person name="Hibbett D."/>
            <person name="Martinez A.T."/>
            <person name="Grigoriev I.V."/>
        </authorList>
    </citation>
    <scope>NUCLEOTIDE SEQUENCE</scope>
    <source>
        <strain evidence="6">CIRM-BRFM 674</strain>
    </source>
</reference>
<dbReference type="EMBL" id="MU155464">
    <property type="protein sequence ID" value="KAF9473180.1"/>
    <property type="molecule type" value="Genomic_DNA"/>
</dbReference>
<gene>
    <name evidence="6" type="ORF">BDN70DRAFT_768889</name>
</gene>
<organism evidence="6 7">
    <name type="scientific">Pholiota conissans</name>
    <dbReference type="NCBI Taxonomy" id="109636"/>
    <lineage>
        <taxon>Eukaryota</taxon>
        <taxon>Fungi</taxon>
        <taxon>Dikarya</taxon>
        <taxon>Basidiomycota</taxon>
        <taxon>Agaricomycotina</taxon>
        <taxon>Agaricomycetes</taxon>
        <taxon>Agaricomycetidae</taxon>
        <taxon>Agaricales</taxon>
        <taxon>Agaricineae</taxon>
        <taxon>Strophariaceae</taxon>
        <taxon>Pholiota</taxon>
    </lineage>
</organism>
<name>A0A9P5YSZ9_9AGAR</name>
<keyword evidence="3" id="KW-0862">Zinc</keyword>
<evidence type="ECO:0000256" key="2">
    <source>
        <dbReference type="ARBA" id="ARBA00022771"/>
    </source>
</evidence>
<dbReference type="PROSITE" id="PS50089">
    <property type="entry name" value="ZF_RING_2"/>
    <property type="match status" value="1"/>
</dbReference>
<dbReference type="Pfam" id="PF14634">
    <property type="entry name" value="zf-RING_5"/>
    <property type="match status" value="1"/>
</dbReference>
<dbReference type="AlphaFoldDB" id="A0A9P5YSZ9"/>
<evidence type="ECO:0000313" key="7">
    <source>
        <dbReference type="Proteomes" id="UP000807469"/>
    </source>
</evidence>
<dbReference type="PROSITE" id="PS00518">
    <property type="entry name" value="ZF_RING_1"/>
    <property type="match status" value="1"/>
</dbReference>
<accession>A0A9P5YSZ9</accession>
<evidence type="ECO:0000256" key="4">
    <source>
        <dbReference type="PROSITE-ProRule" id="PRU00175"/>
    </source>
</evidence>
<evidence type="ECO:0000256" key="1">
    <source>
        <dbReference type="ARBA" id="ARBA00022723"/>
    </source>
</evidence>
<dbReference type="InterPro" id="IPR013083">
    <property type="entry name" value="Znf_RING/FYVE/PHD"/>
</dbReference>
<dbReference type="OrthoDB" id="6105938at2759"/>
<evidence type="ECO:0000256" key="3">
    <source>
        <dbReference type="ARBA" id="ARBA00022833"/>
    </source>
</evidence>
<comment type="caution">
    <text evidence="6">The sequence shown here is derived from an EMBL/GenBank/DDBJ whole genome shotgun (WGS) entry which is preliminary data.</text>
</comment>
<dbReference type="InterPro" id="IPR001841">
    <property type="entry name" value="Znf_RING"/>
</dbReference>
<dbReference type="GO" id="GO:0008270">
    <property type="term" value="F:zinc ion binding"/>
    <property type="evidence" value="ECO:0007669"/>
    <property type="project" value="UniProtKB-KW"/>
</dbReference>
<proteinExistence type="predicted"/>
<keyword evidence="1" id="KW-0479">Metal-binding</keyword>
<evidence type="ECO:0000313" key="6">
    <source>
        <dbReference type="EMBL" id="KAF9473180.1"/>
    </source>
</evidence>
<sequence>MLVVHSSSRCDVCLSEYSWEDSGKRPHAIACGHIFCRDCLYATIPPLCPLCRHIYQPNKMKRLHVDKPEDIDDQKEIDLLQRLVVSWETPHEQLGEVLEEVDSWLDR</sequence>
<feature type="non-terminal residue" evidence="6">
    <location>
        <position position="107"/>
    </location>
</feature>
<dbReference type="InterPro" id="IPR017907">
    <property type="entry name" value="Znf_RING_CS"/>
</dbReference>
<keyword evidence="2 4" id="KW-0863">Zinc-finger</keyword>
<evidence type="ECO:0000259" key="5">
    <source>
        <dbReference type="PROSITE" id="PS50089"/>
    </source>
</evidence>
<dbReference type="SUPFAM" id="SSF57850">
    <property type="entry name" value="RING/U-box"/>
    <property type="match status" value="1"/>
</dbReference>